<evidence type="ECO:0000313" key="7">
    <source>
        <dbReference type="Proteomes" id="UP001293718"/>
    </source>
</evidence>
<gene>
    <name evidence="6" type="ORF">SM757_03470</name>
</gene>
<name>A0ABU5IAE7_9BURK</name>
<evidence type="ECO:0000256" key="4">
    <source>
        <dbReference type="PROSITE-ProRule" id="PRU01161"/>
    </source>
</evidence>
<keyword evidence="7" id="KW-1185">Reference proteome</keyword>
<keyword evidence="1 4" id="KW-0378">Hydrolase</keyword>
<accession>A0ABU5IAE7</accession>
<feature type="short sequence motif" description="GXSXG" evidence="4">
    <location>
        <begin position="72"/>
        <end position="76"/>
    </location>
</feature>
<dbReference type="RefSeq" id="WP_322464382.1">
    <property type="nucleotide sequence ID" value="NZ_JAXOJX010000003.1"/>
</dbReference>
<feature type="domain" description="PNPLA" evidence="5">
    <location>
        <begin position="40"/>
        <end position="233"/>
    </location>
</feature>
<feature type="active site" description="Nucleophile" evidence="4">
    <location>
        <position position="74"/>
    </location>
</feature>
<evidence type="ECO:0000259" key="5">
    <source>
        <dbReference type="PROSITE" id="PS51635"/>
    </source>
</evidence>
<organism evidence="6 7">
    <name type="scientific">Azohydromonas lata</name>
    <dbReference type="NCBI Taxonomy" id="45677"/>
    <lineage>
        <taxon>Bacteria</taxon>
        <taxon>Pseudomonadati</taxon>
        <taxon>Pseudomonadota</taxon>
        <taxon>Betaproteobacteria</taxon>
        <taxon>Burkholderiales</taxon>
        <taxon>Sphaerotilaceae</taxon>
        <taxon>Azohydromonas</taxon>
    </lineage>
</organism>
<dbReference type="InterPro" id="IPR002641">
    <property type="entry name" value="PNPLA_dom"/>
</dbReference>
<evidence type="ECO:0000256" key="2">
    <source>
        <dbReference type="ARBA" id="ARBA00022963"/>
    </source>
</evidence>
<evidence type="ECO:0000313" key="6">
    <source>
        <dbReference type="EMBL" id="MDZ5455625.1"/>
    </source>
</evidence>
<keyword evidence="3 4" id="KW-0443">Lipid metabolism</keyword>
<proteinExistence type="predicted"/>
<feature type="active site" description="Proton acceptor" evidence="4">
    <location>
        <position position="220"/>
    </location>
</feature>
<protein>
    <submittedName>
        <fullName evidence="6">Patatin-like phospholipase family protein</fullName>
    </submittedName>
</protein>
<feature type="short sequence motif" description="DGA/G" evidence="4">
    <location>
        <begin position="220"/>
        <end position="222"/>
    </location>
</feature>
<dbReference type="PROSITE" id="PS51635">
    <property type="entry name" value="PNPLA"/>
    <property type="match status" value="1"/>
</dbReference>
<comment type="caution">
    <text evidence="6">The sequence shown here is derived from an EMBL/GenBank/DDBJ whole genome shotgun (WGS) entry which is preliminary data.</text>
</comment>
<feature type="short sequence motif" description="GXGXXG" evidence="4">
    <location>
        <begin position="44"/>
        <end position="49"/>
    </location>
</feature>
<sequence>MTHHFIAPVLQRLQRLGLQETAHARSGAWRRKARTQRLNLALQGGGAHGAFTWGVLDALLEDGRLDFEGISGSSAGAMNAAVMAQGWVRGGRDGARAALSRFWSAIGQMVPAALMAQGSGEDMRLSPTGKLLVSWSTQFSPAQLNPMAMNVLRELLLEMVDFNDLRQHCPFKLFIGATQANTGRLRVFREHELTVDMLLASACLPRLHHPVEIDGQPYWDGGYSANPAVFPLFYECDSPDVLLVLLNPLEREGTPHTSIEIRERISELGFHAHFMREMQLFTRAMASAAPSFVSSGPLERKLRAMRFHMIEPGQCASMRRPETRLLAHMPYLQLLHDQGREHAAAWLTNHAQDVGKRSSIDMEDCFA</sequence>
<keyword evidence="2 4" id="KW-0442">Lipid degradation</keyword>
<dbReference type="Gene3D" id="3.40.1090.10">
    <property type="entry name" value="Cytosolic phospholipase A2 catalytic domain"/>
    <property type="match status" value="2"/>
</dbReference>
<dbReference type="Pfam" id="PF01734">
    <property type="entry name" value="Patatin"/>
    <property type="match status" value="1"/>
</dbReference>
<dbReference type="EMBL" id="JAXOJX010000003">
    <property type="protein sequence ID" value="MDZ5455625.1"/>
    <property type="molecule type" value="Genomic_DNA"/>
</dbReference>
<dbReference type="PANTHER" id="PTHR14226:SF78">
    <property type="entry name" value="SLR0060 PROTEIN"/>
    <property type="match status" value="1"/>
</dbReference>
<evidence type="ECO:0000256" key="1">
    <source>
        <dbReference type="ARBA" id="ARBA00022801"/>
    </source>
</evidence>
<dbReference type="Proteomes" id="UP001293718">
    <property type="component" value="Unassembled WGS sequence"/>
</dbReference>
<dbReference type="SUPFAM" id="SSF52151">
    <property type="entry name" value="FabD/lysophospholipase-like"/>
    <property type="match status" value="1"/>
</dbReference>
<reference evidence="6 7" key="1">
    <citation type="submission" date="2023-11" db="EMBL/GenBank/DDBJ databases">
        <title>Draft genome of Azohydromonas lata strain H1 (DSM1123), a polyhydroxyalkanoate producer.</title>
        <authorList>
            <person name="Traversa D."/>
            <person name="D'Addabbo P."/>
            <person name="Pazzani C."/>
            <person name="Manzari C."/>
            <person name="Chiara M."/>
            <person name="Scrascia M."/>
        </authorList>
    </citation>
    <scope>NUCLEOTIDE SEQUENCE [LARGE SCALE GENOMIC DNA]</scope>
    <source>
        <strain evidence="6 7">H1</strain>
    </source>
</reference>
<dbReference type="InterPro" id="IPR016035">
    <property type="entry name" value="Acyl_Trfase/lysoPLipase"/>
</dbReference>
<dbReference type="InterPro" id="IPR050301">
    <property type="entry name" value="NTE"/>
</dbReference>
<dbReference type="PANTHER" id="PTHR14226">
    <property type="entry name" value="NEUROPATHY TARGET ESTERASE/SWISS CHEESE D.MELANOGASTER"/>
    <property type="match status" value="1"/>
</dbReference>
<evidence type="ECO:0000256" key="3">
    <source>
        <dbReference type="ARBA" id="ARBA00023098"/>
    </source>
</evidence>